<protein>
    <submittedName>
        <fullName evidence="8">Heterodisulfide reductase, subunit C</fullName>
        <ecNumber evidence="8">1.8.98.1</ecNumber>
    </submittedName>
</protein>
<dbReference type="PROSITE" id="PS00198">
    <property type="entry name" value="4FE4S_FER_1"/>
    <property type="match status" value="2"/>
</dbReference>
<keyword evidence="9" id="KW-1185">Reference proteome</keyword>
<dbReference type="SUPFAM" id="SSF46548">
    <property type="entry name" value="alpha-helical ferredoxin"/>
    <property type="match status" value="1"/>
</dbReference>
<name>A0A1V6N0I8_METAZ</name>
<dbReference type="Pfam" id="PF13183">
    <property type="entry name" value="Fer4_8"/>
    <property type="match status" value="1"/>
</dbReference>
<proteinExistence type="inferred from homology"/>
<evidence type="ECO:0000256" key="5">
    <source>
        <dbReference type="ARBA" id="ARBA00023004"/>
    </source>
</evidence>
<dbReference type="InterPro" id="IPR017896">
    <property type="entry name" value="4Fe4S_Fe-S-bd"/>
</dbReference>
<dbReference type="RefSeq" id="WP_080461134.1">
    <property type="nucleotide sequence ID" value="NZ_JXMW01000030.1"/>
</dbReference>
<organism evidence="8 9">
    <name type="scientific">Methanobrevibacter arboriphilus JCM 13429 = DSM 1125</name>
    <dbReference type="NCBI Taxonomy" id="1300164"/>
    <lineage>
        <taxon>Archaea</taxon>
        <taxon>Methanobacteriati</taxon>
        <taxon>Methanobacteriota</taxon>
        <taxon>Methanomada group</taxon>
        <taxon>Methanobacteria</taxon>
        <taxon>Methanobacteriales</taxon>
        <taxon>Methanobacteriaceae</taxon>
        <taxon>Methanobrevibacter</taxon>
    </lineage>
</organism>
<feature type="domain" description="4Fe-4S ferredoxin-type" evidence="7">
    <location>
        <begin position="21"/>
        <end position="53"/>
    </location>
</feature>
<dbReference type="EC" id="1.8.98.1" evidence="8"/>
<evidence type="ECO:0000256" key="6">
    <source>
        <dbReference type="ARBA" id="ARBA00023014"/>
    </source>
</evidence>
<keyword evidence="2" id="KW-0004">4Fe-4S</keyword>
<dbReference type="GO" id="GO:0051912">
    <property type="term" value="F:CoB--CoM heterodisulfide reductase activity"/>
    <property type="evidence" value="ECO:0007669"/>
    <property type="project" value="UniProtKB-EC"/>
</dbReference>
<keyword evidence="4 8" id="KW-0560">Oxidoreductase</keyword>
<dbReference type="EMBL" id="JXMW01000030">
    <property type="protein sequence ID" value="OQD58046.1"/>
    <property type="molecule type" value="Genomic_DNA"/>
</dbReference>
<dbReference type="InterPro" id="IPR051460">
    <property type="entry name" value="HdrC_iron-sulfur_subunit"/>
</dbReference>
<dbReference type="GO" id="GO:0051539">
    <property type="term" value="F:4 iron, 4 sulfur cluster binding"/>
    <property type="evidence" value="ECO:0007669"/>
    <property type="project" value="UniProtKB-KW"/>
</dbReference>
<evidence type="ECO:0000256" key="4">
    <source>
        <dbReference type="ARBA" id="ARBA00023002"/>
    </source>
</evidence>
<evidence type="ECO:0000313" key="8">
    <source>
        <dbReference type="EMBL" id="OQD58046.1"/>
    </source>
</evidence>
<accession>A0A1V6N0I8</accession>
<dbReference type="OrthoDB" id="144910at2157"/>
<sequence length="193" mass="21840">MDTIKIDDNPLELAEKIVEDIKFSKEKGLLKCVQCGMCTSMCPGARNSEYNPRAMIEKVLEGDESVISDKTIWNCFYCYTCHSICPVGNSACEVNQILRQIAISKGIANEEVSPFAGFVDLMMDIGLGGIPDNFHQDLIRDIGKEWEEKNMNLNKIREELGLKPLEMPKNSIKEIRVLLKKTGLDKRVNKLRE</sequence>
<dbReference type="PANTHER" id="PTHR43255:SF1">
    <property type="entry name" value="IRON-SULFUR-BINDING OXIDOREDUCTASE FADF-RELATED"/>
    <property type="match status" value="1"/>
</dbReference>
<dbReference type="GO" id="GO:0046872">
    <property type="term" value="F:metal ion binding"/>
    <property type="evidence" value="ECO:0007669"/>
    <property type="project" value="UniProtKB-KW"/>
</dbReference>
<dbReference type="AlphaFoldDB" id="A0A1V6N0I8"/>
<dbReference type="PANTHER" id="PTHR43255">
    <property type="entry name" value="IRON-SULFUR-BINDING OXIDOREDUCTASE FADF-RELATED-RELATED"/>
    <property type="match status" value="1"/>
</dbReference>
<reference evidence="8 9" key="1">
    <citation type="submission" date="2014-12" db="EMBL/GenBank/DDBJ databases">
        <title>Genome sequence of Methanobrevibacter arboriphilicus DH1, DSM1125.</title>
        <authorList>
            <person name="Poehlein A."/>
            <person name="Thauer R.K."/>
            <person name="Seedorf H."/>
            <person name="Daniel R."/>
        </authorList>
    </citation>
    <scope>NUCLEOTIDE SEQUENCE [LARGE SCALE GENOMIC DNA]</scope>
    <source>
        <strain evidence="8 9">DH1</strain>
    </source>
</reference>
<evidence type="ECO:0000313" key="9">
    <source>
        <dbReference type="Proteomes" id="UP000191661"/>
    </source>
</evidence>
<evidence type="ECO:0000256" key="3">
    <source>
        <dbReference type="ARBA" id="ARBA00022723"/>
    </source>
</evidence>
<keyword evidence="3" id="KW-0479">Metal-binding</keyword>
<dbReference type="GO" id="GO:0005886">
    <property type="term" value="C:plasma membrane"/>
    <property type="evidence" value="ECO:0007669"/>
    <property type="project" value="TreeGrafter"/>
</dbReference>
<gene>
    <name evidence="8" type="primary">hdrC1</name>
    <name evidence="8" type="ORF">MBBAR_30c00460</name>
</gene>
<dbReference type="Gene3D" id="1.10.1060.10">
    <property type="entry name" value="Alpha-helical ferredoxin"/>
    <property type="match status" value="1"/>
</dbReference>
<dbReference type="InterPro" id="IPR017900">
    <property type="entry name" value="4Fe4S_Fe_S_CS"/>
</dbReference>
<comment type="similarity">
    <text evidence="1">Belongs to the HdrC family.</text>
</comment>
<dbReference type="InterPro" id="IPR009051">
    <property type="entry name" value="Helical_ferredxn"/>
</dbReference>
<evidence type="ECO:0000259" key="7">
    <source>
        <dbReference type="PROSITE" id="PS51379"/>
    </source>
</evidence>
<dbReference type="NCBIfam" id="NF041890">
    <property type="entry name" value="hdrC_Methbact"/>
    <property type="match status" value="1"/>
</dbReference>
<comment type="caution">
    <text evidence="8">The sequence shown here is derived from an EMBL/GenBank/DDBJ whole genome shotgun (WGS) entry which is preliminary data.</text>
</comment>
<keyword evidence="6" id="KW-0411">Iron-sulfur</keyword>
<evidence type="ECO:0000256" key="2">
    <source>
        <dbReference type="ARBA" id="ARBA00022485"/>
    </source>
</evidence>
<keyword evidence="5" id="KW-0408">Iron</keyword>
<dbReference type="Proteomes" id="UP000191661">
    <property type="component" value="Unassembled WGS sequence"/>
</dbReference>
<evidence type="ECO:0000256" key="1">
    <source>
        <dbReference type="ARBA" id="ARBA00007097"/>
    </source>
</evidence>
<dbReference type="PROSITE" id="PS51379">
    <property type="entry name" value="4FE4S_FER_2"/>
    <property type="match status" value="1"/>
</dbReference>